<dbReference type="Gene3D" id="3.50.50.60">
    <property type="entry name" value="FAD/NAD(P)-binding domain"/>
    <property type="match status" value="2"/>
</dbReference>
<evidence type="ECO:0000256" key="5">
    <source>
        <dbReference type="ARBA" id="ARBA00051951"/>
    </source>
</evidence>
<sequence>MMGSPVDWNEECDVLVIGSGGGALVGALAAAKGGLNTIVVEATDRFGGTTAYSGGGMWLPCNAALKRIGDDDTLDDAREYYRAVVGDRTLREVQDAFLDNGARMLDFLEQDPHLEFVVYPWPDYYGKAAKARAGGRHICPANLAVDTLGDLRNVLRPVLPVERIGAPLPEELEAGQALIGRLLLALRDQPRAELRLETPFEDYVVEDGAVTGVVVRKQGQPWRIRARRGVLAAAGGFERNAEMRSRFGVPGEISGCVGAPGNFGRAIAAGMEIGADVDLMGEAWWSPGILHPDGRATFSLGFTGGIFVDANGERFANESAAYDRLGREIIKAEEDGRLTRPFWMVYDSSAGIEPPVIFPTVPLVEREAYVAAGYRKQADSIEGLAAEIGVPADRLAATVARWNGFCDAGKDADFDRGGEAYDRFFMGEGGGSPLVPIKAGPFHAAAFSISDLGTKGGLRTDGKARVLRGDGTPIRGLYAAGNSMAAASGQTYPGGGNPIGSCAVFSWLAASDMIAALPQD</sequence>
<dbReference type="NCBIfam" id="NF009474">
    <property type="entry name" value="PRK12837.1"/>
    <property type="match status" value="1"/>
</dbReference>
<dbReference type="PANTHER" id="PTHR43400">
    <property type="entry name" value="FUMARATE REDUCTASE"/>
    <property type="match status" value="1"/>
</dbReference>
<dbReference type="InterPro" id="IPR003953">
    <property type="entry name" value="FAD-dep_OxRdtase_2_FAD-bd"/>
</dbReference>
<name>A0A239GZH3_9SPHN</name>
<evidence type="ECO:0000256" key="1">
    <source>
        <dbReference type="ARBA" id="ARBA00001974"/>
    </source>
</evidence>
<dbReference type="FunFam" id="3.50.50.60:FF:000208">
    <property type="entry name" value="3-ketosteroid dehydrogenase"/>
    <property type="match status" value="1"/>
</dbReference>
<gene>
    <name evidence="10" type="ORF">SAMN06295912_11453</name>
</gene>
<dbReference type="InterPro" id="IPR027477">
    <property type="entry name" value="Succ_DH/fumarate_Rdtase_cat_sf"/>
</dbReference>
<organism evidence="10 11">
    <name type="scientific">Edaphosphingomonas laterariae</name>
    <dbReference type="NCBI Taxonomy" id="861865"/>
    <lineage>
        <taxon>Bacteria</taxon>
        <taxon>Pseudomonadati</taxon>
        <taxon>Pseudomonadota</taxon>
        <taxon>Alphaproteobacteria</taxon>
        <taxon>Sphingomonadales</taxon>
        <taxon>Rhizorhabdaceae</taxon>
        <taxon>Edaphosphingomonas</taxon>
    </lineage>
</organism>
<keyword evidence="3" id="KW-0274">FAD</keyword>
<dbReference type="InterPro" id="IPR050315">
    <property type="entry name" value="FAD-oxidoreductase_2"/>
</dbReference>
<keyword evidence="4" id="KW-0560">Oxidoreductase</keyword>
<comment type="catalytic activity">
    <reaction evidence="5">
        <text>a 3-oxosteroid + A = a 3-oxo-Delta(1)-steroid + AH2</text>
        <dbReference type="Rhea" id="RHEA:13329"/>
        <dbReference type="ChEBI" id="CHEBI:13193"/>
        <dbReference type="ChEBI" id="CHEBI:17499"/>
        <dbReference type="ChEBI" id="CHEBI:20156"/>
        <dbReference type="ChEBI" id="CHEBI:47788"/>
        <dbReference type="EC" id="1.3.99.4"/>
    </reaction>
</comment>
<dbReference type="SUPFAM" id="SSF51905">
    <property type="entry name" value="FAD/NAD(P)-binding domain"/>
    <property type="match status" value="1"/>
</dbReference>
<dbReference type="RefSeq" id="WP_245842897.1">
    <property type="nucleotide sequence ID" value="NZ_FZOS01000014.1"/>
</dbReference>
<dbReference type="EC" id="1.3.99.4" evidence="7"/>
<accession>A0A239GZH3</accession>
<keyword evidence="2" id="KW-0285">Flavoprotein</keyword>
<dbReference type="Pfam" id="PF00890">
    <property type="entry name" value="FAD_binding_2"/>
    <property type="match status" value="1"/>
</dbReference>
<dbReference type="EMBL" id="FZOS01000014">
    <property type="protein sequence ID" value="SNS74311.1"/>
    <property type="molecule type" value="Genomic_DNA"/>
</dbReference>
<dbReference type="Proteomes" id="UP000198281">
    <property type="component" value="Unassembled WGS sequence"/>
</dbReference>
<evidence type="ECO:0000256" key="7">
    <source>
        <dbReference type="ARBA" id="ARBA00066536"/>
    </source>
</evidence>
<evidence type="ECO:0000256" key="8">
    <source>
        <dbReference type="ARBA" id="ARBA00069709"/>
    </source>
</evidence>
<comment type="cofactor">
    <cofactor evidence="1">
        <name>FAD</name>
        <dbReference type="ChEBI" id="CHEBI:57692"/>
    </cofactor>
</comment>
<evidence type="ECO:0000256" key="6">
    <source>
        <dbReference type="ARBA" id="ARBA00061147"/>
    </source>
</evidence>
<reference evidence="11" key="1">
    <citation type="submission" date="2017-06" db="EMBL/GenBank/DDBJ databases">
        <authorList>
            <person name="Varghese N."/>
            <person name="Submissions S."/>
        </authorList>
    </citation>
    <scope>NUCLEOTIDE SEQUENCE [LARGE SCALE GENOMIC DNA]</scope>
    <source>
        <strain evidence="11">LNB2</strain>
    </source>
</reference>
<dbReference type="SUPFAM" id="SSF56425">
    <property type="entry name" value="Succinate dehydrogenase/fumarate reductase flavoprotein, catalytic domain"/>
    <property type="match status" value="1"/>
</dbReference>
<evidence type="ECO:0000256" key="2">
    <source>
        <dbReference type="ARBA" id="ARBA00022630"/>
    </source>
</evidence>
<dbReference type="AlphaFoldDB" id="A0A239GZH3"/>
<evidence type="ECO:0000259" key="9">
    <source>
        <dbReference type="Pfam" id="PF00890"/>
    </source>
</evidence>
<evidence type="ECO:0000256" key="4">
    <source>
        <dbReference type="ARBA" id="ARBA00023002"/>
    </source>
</evidence>
<dbReference type="InterPro" id="IPR036188">
    <property type="entry name" value="FAD/NAD-bd_sf"/>
</dbReference>
<protein>
    <recommendedName>
        <fullName evidence="8">3-oxosteroid 1-dehydrogenase</fullName>
        <ecNumber evidence="7">1.3.99.4</ecNumber>
    </recommendedName>
</protein>
<feature type="domain" description="FAD-dependent oxidoreductase 2 FAD-binding" evidence="9">
    <location>
        <begin position="13"/>
        <end position="498"/>
    </location>
</feature>
<dbReference type="GO" id="GO:0047571">
    <property type="term" value="F:3-oxosteroid 1-dehydrogenase activity"/>
    <property type="evidence" value="ECO:0007669"/>
    <property type="project" value="UniProtKB-EC"/>
</dbReference>
<dbReference type="GO" id="GO:0008202">
    <property type="term" value="P:steroid metabolic process"/>
    <property type="evidence" value="ECO:0007669"/>
    <property type="project" value="UniProtKB-ARBA"/>
</dbReference>
<proteinExistence type="inferred from homology"/>
<evidence type="ECO:0000256" key="3">
    <source>
        <dbReference type="ARBA" id="ARBA00022827"/>
    </source>
</evidence>
<evidence type="ECO:0000313" key="10">
    <source>
        <dbReference type="EMBL" id="SNS74311.1"/>
    </source>
</evidence>
<keyword evidence="11" id="KW-1185">Reference proteome</keyword>
<evidence type="ECO:0000313" key="11">
    <source>
        <dbReference type="Proteomes" id="UP000198281"/>
    </source>
</evidence>
<dbReference type="PANTHER" id="PTHR43400:SF10">
    <property type="entry name" value="3-OXOSTEROID 1-DEHYDROGENASE"/>
    <property type="match status" value="1"/>
</dbReference>
<comment type="similarity">
    <text evidence="6">Belongs to the FAD-dependent oxidoreductase 2 family. 3-oxosteroid dehydrogenase subfamily.</text>
</comment>